<evidence type="ECO:0000259" key="5">
    <source>
        <dbReference type="Pfam" id="PF25973"/>
    </source>
</evidence>
<dbReference type="InterPro" id="IPR058649">
    <property type="entry name" value="CzcB_C"/>
</dbReference>
<evidence type="ECO:0000313" key="8">
    <source>
        <dbReference type="Proteomes" id="UP000264071"/>
    </source>
</evidence>
<name>A0A3D4V9W3_9BACT</name>
<dbReference type="SUPFAM" id="SSF111369">
    <property type="entry name" value="HlyD-like secretion proteins"/>
    <property type="match status" value="1"/>
</dbReference>
<dbReference type="InterPro" id="IPR051909">
    <property type="entry name" value="MFP_Cation_Efflux"/>
</dbReference>
<dbReference type="GO" id="GO:0060003">
    <property type="term" value="P:copper ion export"/>
    <property type="evidence" value="ECO:0007669"/>
    <property type="project" value="TreeGrafter"/>
</dbReference>
<evidence type="ECO:0000256" key="3">
    <source>
        <dbReference type="SAM" id="SignalP"/>
    </source>
</evidence>
<protein>
    <submittedName>
        <fullName evidence="7">Efflux RND transporter periplasmic adaptor subunit</fullName>
    </submittedName>
</protein>
<dbReference type="OMA" id="CRYEVGV"/>
<dbReference type="GO" id="GO:0030288">
    <property type="term" value="C:outer membrane-bounded periplasmic space"/>
    <property type="evidence" value="ECO:0007669"/>
    <property type="project" value="TreeGrafter"/>
</dbReference>
<evidence type="ECO:0000313" key="7">
    <source>
        <dbReference type="EMBL" id="HCT57522.1"/>
    </source>
</evidence>
<dbReference type="Gene3D" id="1.10.287.470">
    <property type="entry name" value="Helix hairpin bin"/>
    <property type="match status" value="1"/>
</dbReference>
<keyword evidence="3" id="KW-0732">Signal</keyword>
<dbReference type="GO" id="GO:0022857">
    <property type="term" value="F:transmembrane transporter activity"/>
    <property type="evidence" value="ECO:0007669"/>
    <property type="project" value="InterPro"/>
</dbReference>
<proteinExistence type="inferred from homology"/>
<comment type="similarity">
    <text evidence="1">Belongs to the membrane fusion protein (MFP) (TC 8.A.1) family.</text>
</comment>
<dbReference type="EMBL" id="DPIY01000009">
    <property type="protein sequence ID" value="HCT57522.1"/>
    <property type="molecule type" value="Genomic_DNA"/>
</dbReference>
<dbReference type="Pfam" id="PF25973">
    <property type="entry name" value="BSH_CzcB"/>
    <property type="match status" value="1"/>
</dbReference>
<evidence type="ECO:0000256" key="1">
    <source>
        <dbReference type="ARBA" id="ARBA00009477"/>
    </source>
</evidence>
<dbReference type="PANTHER" id="PTHR30097">
    <property type="entry name" value="CATION EFFLUX SYSTEM PROTEIN CUSB"/>
    <property type="match status" value="1"/>
</dbReference>
<dbReference type="InterPro" id="IPR058792">
    <property type="entry name" value="Beta-barrel_RND_2"/>
</dbReference>
<feature type="chain" id="PRO_5017626211" evidence="3">
    <location>
        <begin position="32"/>
        <end position="398"/>
    </location>
</feature>
<comment type="caution">
    <text evidence="7">The sequence shown here is derived from an EMBL/GenBank/DDBJ whole genome shotgun (WGS) entry which is preliminary data.</text>
</comment>
<accession>A0A3D4V9W3</accession>
<evidence type="ECO:0000256" key="2">
    <source>
        <dbReference type="ARBA" id="ARBA00022448"/>
    </source>
</evidence>
<gene>
    <name evidence="7" type="ORF">DGD08_10015</name>
</gene>
<dbReference type="InterPro" id="IPR006143">
    <property type="entry name" value="RND_pump_MFP"/>
</dbReference>
<dbReference type="Gene3D" id="2.40.50.100">
    <property type="match status" value="1"/>
</dbReference>
<dbReference type="Pfam" id="PF25975">
    <property type="entry name" value="CzcB_C"/>
    <property type="match status" value="1"/>
</dbReference>
<dbReference type="Gene3D" id="2.40.30.170">
    <property type="match status" value="1"/>
</dbReference>
<feature type="signal peptide" evidence="3">
    <location>
        <begin position="1"/>
        <end position="31"/>
    </location>
</feature>
<feature type="domain" description="CzcB-like barrel-sandwich hybrid" evidence="5">
    <location>
        <begin position="94"/>
        <end position="235"/>
    </location>
</feature>
<feature type="domain" description="CusB-like beta-barrel" evidence="4">
    <location>
        <begin position="239"/>
        <end position="312"/>
    </location>
</feature>
<keyword evidence="2" id="KW-0813">Transport</keyword>
<dbReference type="GO" id="GO:0046914">
    <property type="term" value="F:transition metal ion binding"/>
    <property type="evidence" value="ECO:0007669"/>
    <property type="project" value="TreeGrafter"/>
</dbReference>
<evidence type="ECO:0000259" key="4">
    <source>
        <dbReference type="Pfam" id="PF25954"/>
    </source>
</evidence>
<dbReference type="Proteomes" id="UP000264071">
    <property type="component" value="Unassembled WGS sequence"/>
</dbReference>
<dbReference type="Pfam" id="PF25954">
    <property type="entry name" value="Beta-barrel_RND_2"/>
    <property type="match status" value="1"/>
</dbReference>
<dbReference type="InterPro" id="IPR058647">
    <property type="entry name" value="BSH_CzcB-like"/>
</dbReference>
<dbReference type="GO" id="GO:0015679">
    <property type="term" value="P:plasma membrane copper ion transport"/>
    <property type="evidence" value="ECO:0007669"/>
    <property type="project" value="TreeGrafter"/>
</dbReference>
<dbReference type="FunFam" id="2.40.30.170:FF:000010">
    <property type="entry name" value="Efflux RND transporter periplasmic adaptor subunit"/>
    <property type="match status" value="1"/>
</dbReference>
<dbReference type="Gene3D" id="2.40.420.20">
    <property type="match status" value="1"/>
</dbReference>
<reference evidence="7 8" key="1">
    <citation type="journal article" date="2018" name="Nat. Biotechnol.">
        <title>A standardized bacterial taxonomy based on genome phylogeny substantially revises the tree of life.</title>
        <authorList>
            <person name="Parks D.H."/>
            <person name="Chuvochina M."/>
            <person name="Waite D.W."/>
            <person name="Rinke C."/>
            <person name="Skarshewski A."/>
            <person name="Chaumeil P.A."/>
            <person name="Hugenholtz P."/>
        </authorList>
    </citation>
    <scope>NUCLEOTIDE SEQUENCE [LARGE SCALE GENOMIC DNA]</scope>
    <source>
        <strain evidence="7">UBA8844</strain>
    </source>
</reference>
<dbReference type="AlphaFoldDB" id="A0A3D4V9W3"/>
<dbReference type="PANTHER" id="PTHR30097:SF4">
    <property type="entry name" value="SLR6042 PROTEIN"/>
    <property type="match status" value="1"/>
</dbReference>
<dbReference type="GO" id="GO:0016020">
    <property type="term" value="C:membrane"/>
    <property type="evidence" value="ECO:0007669"/>
    <property type="project" value="InterPro"/>
</dbReference>
<feature type="domain" description="CzcB-like C-terminal circularly permuted SH3-like" evidence="6">
    <location>
        <begin position="322"/>
        <end position="385"/>
    </location>
</feature>
<organism evidence="7 8">
    <name type="scientific">Gemmatimonas aurantiaca</name>
    <dbReference type="NCBI Taxonomy" id="173480"/>
    <lineage>
        <taxon>Bacteria</taxon>
        <taxon>Pseudomonadati</taxon>
        <taxon>Gemmatimonadota</taxon>
        <taxon>Gemmatimonadia</taxon>
        <taxon>Gemmatimonadales</taxon>
        <taxon>Gemmatimonadaceae</taxon>
        <taxon>Gemmatimonas</taxon>
    </lineage>
</organism>
<sequence>MTCINSSPWRALARRAGALLAVMTFCFVFTACESTDTPAVDAAETHAQEEAETPEHVQLDTTQIRQGGIVVEAAPSISSSTLAVTGTIGYDANRVSHVGSRTSGRVVTVRVDLGTRVSRGQALAILESPEVGQIRAEETEAQELVKIASENFAREQRLATQGISSRKELLDAEAELRRQQARLRSAESRLSVLGAGHGSDGQFAVTAPFDGVVVSRDASLGEMTTSQDTLFTVADLSRLWIELDIFERDLARVHEKQRVVVRTTAYPDRTFEGQISYVGPILDPARRTVRARIDVPNRDGLLRPGMFAEATIVVSTHGTPTVVLPVDAVQDMDGQKVVFVPGPKAGQFIPQPVVVGDAVDGGRVMIRSGLAVGAPVVMRGAFVLRSELAKGEIGEHGH</sequence>
<dbReference type="NCBIfam" id="TIGR01730">
    <property type="entry name" value="RND_mfp"/>
    <property type="match status" value="1"/>
</dbReference>
<evidence type="ECO:0000259" key="6">
    <source>
        <dbReference type="Pfam" id="PF25975"/>
    </source>
</evidence>